<accession>A0AAN6RQJ1</accession>
<gene>
    <name evidence="1" type="ORF">C8A05DRAFT_47215</name>
</gene>
<organism evidence="1 2">
    <name type="scientific">Staphylotrichum tortipilum</name>
    <dbReference type="NCBI Taxonomy" id="2831512"/>
    <lineage>
        <taxon>Eukaryota</taxon>
        <taxon>Fungi</taxon>
        <taxon>Dikarya</taxon>
        <taxon>Ascomycota</taxon>
        <taxon>Pezizomycotina</taxon>
        <taxon>Sordariomycetes</taxon>
        <taxon>Sordariomycetidae</taxon>
        <taxon>Sordariales</taxon>
        <taxon>Chaetomiaceae</taxon>
        <taxon>Staphylotrichum</taxon>
    </lineage>
</organism>
<protein>
    <submittedName>
        <fullName evidence="1">Uncharacterized protein</fullName>
    </submittedName>
</protein>
<proteinExistence type="predicted"/>
<dbReference type="Proteomes" id="UP001303889">
    <property type="component" value="Unassembled WGS sequence"/>
</dbReference>
<reference evidence="1" key="1">
    <citation type="journal article" date="2023" name="Mol. Phylogenet. Evol.">
        <title>Genome-scale phylogeny and comparative genomics of the fungal order Sordariales.</title>
        <authorList>
            <person name="Hensen N."/>
            <person name="Bonometti L."/>
            <person name="Westerberg I."/>
            <person name="Brannstrom I.O."/>
            <person name="Guillou S."/>
            <person name="Cros-Aarteil S."/>
            <person name="Calhoun S."/>
            <person name="Haridas S."/>
            <person name="Kuo A."/>
            <person name="Mondo S."/>
            <person name="Pangilinan J."/>
            <person name="Riley R."/>
            <person name="LaButti K."/>
            <person name="Andreopoulos B."/>
            <person name="Lipzen A."/>
            <person name="Chen C."/>
            <person name="Yan M."/>
            <person name="Daum C."/>
            <person name="Ng V."/>
            <person name="Clum A."/>
            <person name="Steindorff A."/>
            <person name="Ohm R.A."/>
            <person name="Martin F."/>
            <person name="Silar P."/>
            <person name="Natvig D.O."/>
            <person name="Lalanne C."/>
            <person name="Gautier V."/>
            <person name="Ament-Velasquez S.L."/>
            <person name="Kruys A."/>
            <person name="Hutchinson M.I."/>
            <person name="Powell A.J."/>
            <person name="Barry K."/>
            <person name="Miller A.N."/>
            <person name="Grigoriev I.V."/>
            <person name="Debuchy R."/>
            <person name="Gladieux P."/>
            <person name="Hiltunen Thoren M."/>
            <person name="Johannesson H."/>
        </authorList>
    </citation>
    <scope>NUCLEOTIDE SEQUENCE</scope>
    <source>
        <strain evidence="1">CBS 103.79</strain>
    </source>
</reference>
<dbReference type="EMBL" id="MU855928">
    <property type="protein sequence ID" value="KAK3898491.1"/>
    <property type="molecule type" value="Genomic_DNA"/>
</dbReference>
<keyword evidence="2" id="KW-1185">Reference proteome</keyword>
<sequence>MACLLDFALRKLVGFKGICPGMRTVRGKRSPSLIEIAPAVWDLQYLQMMCVHAQVIPAIASGVARLRNAQSASLRAKLDILTDRGISHERIERTGGSEAGDVKDVKGRLWSLCQTRIRPEPMKGHQIKRIVDQSTTRQPPSDVAVGGQKLDTPVYYADEPPGGVFDTAGDYELVADYGHHSALPETFVELDHSEIGHLADSQPYGFEDGEDTPLDELMLSSEGDYFYTDGQGNVYSVERHEVPEDHQIEWQSSPPVASSEGFSDEEDIQVEDWDGSPNEAYIMYHEVQHWPPEPGVHIHAVDAGHFLLPPPLHPDDDPFNGWVGD</sequence>
<evidence type="ECO:0000313" key="2">
    <source>
        <dbReference type="Proteomes" id="UP001303889"/>
    </source>
</evidence>
<comment type="caution">
    <text evidence="1">The sequence shown here is derived from an EMBL/GenBank/DDBJ whole genome shotgun (WGS) entry which is preliminary data.</text>
</comment>
<dbReference type="AlphaFoldDB" id="A0AAN6RQJ1"/>
<name>A0AAN6RQJ1_9PEZI</name>
<reference evidence="1" key="2">
    <citation type="submission" date="2023-05" db="EMBL/GenBank/DDBJ databases">
        <authorList>
            <consortium name="Lawrence Berkeley National Laboratory"/>
            <person name="Steindorff A."/>
            <person name="Hensen N."/>
            <person name="Bonometti L."/>
            <person name="Westerberg I."/>
            <person name="Brannstrom I.O."/>
            <person name="Guillou S."/>
            <person name="Cros-Aarteil S."/>
            <person name="Calhoun S."/>
            <person name="Haridas S."/>
            <person name="Kuo A."/>
            <person name="Mondo S."/>
            <person name="Pangilinan J."/>
            <person name="Riley R."/>
            <person name="Labutti K."/>
            <person name="Andreopoulos B."/>
            <person name="Lipzen A."/>
            <person name="Chen C."/>
            <person name="Yanf M."/>
            <person name="Daum C."/>
            <person name="Ng V."/>
            <person name="Clum A."/>
            <person name="Ohm R."/>
            <person name="Martin F."/>
            <person name="Silar P."/>
            <person name="Natvig D."/>
            <person name="Lalanne C."/>
            <person name="Gautier V."/>
            <person name="Ament-Velasquez S.L."/>
            <person name="Kruys A."/>
            <person name="Hutchinson M.I."/>
            <person name="Powell A.J."/>
            <person name="Barry K."/>
            <person name="Miller A.N."/>
            <person name="Grigoriev I.V."/>
            <person name="Debuchy R."/>
            <person name="Gladieux P."/>
            <person name="Thoren M.H."/>
            <person name="Johannesson H."/>
        </authorList>
    </citation>
    <scope>NUCLEOTIDE SEQUENCE</scope>
    <source>
        <strain evidence="1">CBS 103.79</strain>
    </source>
</reference>
<evidence type="ECO:0000313" key="1">
    <source>
        <dbReference type="EMBL" id="KAK3898491.1"/>
    </source>
</evidence>